<dbReference type="KEGG" id="hru:Halru_1000"/>
<dbReference type="STRING" id="797302.Halru_1000"/>
<dbReference type="eggNOG" id="arCOG04827">
    <property type="taxonomic scope" value="Archaea"/>
</dbReference>
<comment type="similarity">
    <text evidence="2">Belongs to the CDP-glycerol glycerophosphotransferase family.</text>
</comment>
<evidence type="ECO:0000256" key="5">
    <source>
        <dbReference type="ARBA" id="ARBA00022944"/>
    </source>
</evidence>
<keyword evidence="4 7" id="KW-0808">Transferase</keyword>
<accession>L0IA60</accession>
<dbReference type="InterPro" id="IPR007554">
    <property type="entry name" value="Glycerophosphate_synth"/>
</dbReference>
<dbReference type="GO" id="GO:0005886">
    <property type="term" value="C:plasma membrane"/>
    <property type="evidence" value="ECO:0007669"/>
    <property type="project" value="UniProtKB-SubCell"/>
</dbReference>
<proteinExistence type="inferred from homology"/>
<evidence type="ECO:0000313" key="7">
    <source>
        <dbReference type="EMBL" id="AGB15619.1"/>
    </source>
</evidence>
<dbReference type="AlphaFoldDB" id="L0IA60"/>
<dbReference type="RefSeq" id="WP_015300284.1">
    <property type="nucleotide sequence ID" value="NC_019964.1"/>
</dbReference>
<reference evidence="7" key="1">
    <citation type="submission" date="2011-09" db="EMBL/GenBank/DDBJ databases">
        <title>Complete sequence of Halovivax ruber XH-70.</title>
        <authorList>
            <consortium name="US DOE Joint Genome Institute"/>
            <person name="Lucas S."/>
            <person name="Han J."/>
            <person name="Lapidus A."/>
            <person name="Cheng J.-F."/>
            <person name="Goodwin L."/>
            <person name="Pitluck S."/>
            <person name="Peters L."/>
            <person name="Mikhailova N."/>
            <person name="Davenport K."/>
            <person name="Detter J.C."/>
            <person name="Han C."/>
            <person name="Tapia R."/>
            <person name="Land M."/>
            <person name="Hauser L."/>
            <person name="Kyrpides N."/>
            <person name="Ivanova N."/>
            <person name="Pagani I."/>
            <person name="Sproer C."/>
            <person name="Anderson I."/>
            <person name="Woyke T."/>
        </authorList>
    </citation>
    <scope>NUCLEOTIDE SEQUENCE</scope>
    <source>
        <strain evidence="7">XH-70</strain>
    </source>
</reference>
<evidence type="ECO:0000256" key="3">
    <source>
        <dbReference type="ARBA" id="ARBA00022475"/>
    </source>
</evidence>
<dbReference type="PANTHER" id="PTHR37316">
    <property type="entry name" value="TEICHOIC ACID GLYCEROL-PHOSPHATE PRIMASE"/>
    <property type="match status" value="1"/>
</dbReference>
<protein>
    <submittedName>
        <fullName evidence="7">Glycosyl/glycerophosphate transferase, teichoic acid biosynthesis</fullName>
    </submittedName>
</protein>
<evidence type="ECO:0000313" key="8">
    <source>
        <dbReference type="Proteomes" id="UP000010846"/>
    </source>
</evidence>
<evidence type="ECO:0000256" key="1">
    <source>
        <dbReference type="ARBA" id="ARBA00004202"/>
    </source>
</evidence>
<dbReference type="PANTHER" id="PTHR37316:SF3">
    <property type="entry name" value="TEICHOIC ACID GLYCEROL-PHOSPHATE TRANSFERASE"/>
    <property type="match status" value="1"/>
</dbReference>
<gene>
    <name evidence="7" type="ordered locus">Halru_1000</name>
</gene>
<keyword evidence="3" id="KW-1003">Cell membrane</keyword>
<name>L0IA60_HALRX</name>
<dbReference type="Proteomes" id="UP000010846">
    <property type="component" value="Chromosome"/>
</dbReference>
<dbReference type="SUPFAM" id="SSF53756">
    <property type="entry name" value="UDP-Glycosyltransferase/glycogen phosphorylase"/>
    <property type="match status" value="1"/>
</dbReference>
<dbReference type="InterPro" id="IPR043148">
    <property type="entry name" value="TagF_C"/>
</dbReference>
<dbReference type="HOGENOM" id="CLU_029598_2_0_2"/>
<dbReference type="OrthoDB" id="196676at2157"/>
<evidence type="ECO:0000256" key="2">
    <source>
        <dbReference type="ARBA" id="ARBA00010488"/>
    </source>
</evidence>
<comment type="subcellular location">
    <subcellularLocation>
        <location evidence="1">Cell membrane</location>
        <topology evidence="1">Peripheral membrane protein</topology>
    </subcellularLocation>
</comment>
<dbReference type="Gene3D" id="3.40.50.11820">
    <property type="match status" value="1"/>
</dbReference>
<keyword evidence="8" id="KW-1185">Reference proteome</keyword>
<dbReference type="InterPro" id="IPR051612">
    <property type="entry name" value="Teichoic_Acid_Biosynth"/>
</dbReference>
<dbReference type="Gene3D" id="3.40.50.12580">
    <property type="match status" value="1"/>
</dbReference>
<keyword evidence="5" id="KW-0777">Teichoic acid biosynthesis</keyword>
<evidence type="ECO:0000256" key="4">
    <source>
        <dbReference type="ARBA" id="ARBA00022679"/>
    </source>
</evidence>
<dbReference type="EMBL" id="CP003050">
    <property type="protein sequence ID" value="AGB15619.1"/>
    <property type="molecule type" value="Genomic_DNA"/>
</dbReference>
<keyword evidence="6" id="KW-0472">Membrane</keyword>
<dbReference type="InterPro" id="IPR043149">
    <property type="entry name" value="TagF_N"/>
</dbReference>
<sequence>MVLQRLARSALSLAAHRLAHAVPRDDSLWAFGCRGGEGFEGNAKYLFLHVATRKDVRAVWLSKNEETVRELRKYGFDAHQVGTRQGTNTLLRAGTVFITGSLTGVPLWPTGGARVIQLWHGVPLKRIGADAPRFADRSLVDRLATLYTYRQFDAITVTAARLQSYVADAFRTDADCPVTGYPRNDALFRQIPGERICQPADVHDEVAELDAAWTYAYVPTYRENGRSPAGHIDFAALDAFLAERDAAMLMKFHPFDEPALDPDAFDRIHVLPPEFDLYPALRHVDTLVTGYSSIYVDYLLTDRPVAFYAFDRDRYADESGFYLDYDDVTPGPVAATFDELLDALDSLRTNPDADADERERIRNLVFDHADGHAAERVRRYATEPSQTRVERIETPVGHSPR</sequence>
<dbReference type="Pfam" id="PF04464">
    <property type="entry name" value="Glyphos_transf"/>
    <property type="match status" value="1"/>
</dbReference>
<dbReference type="GeneID" id="14375254"/>
<dbReference type="GO" id="GO:0047355">
    <property type="term" value="F:CDP-glycerol glycerophosphotransferase activity"/>
    <property type="evidence" value="ECO:0007669"/>
    <property type="project" value="InterPro"/>
</dbReference>
<organism evidence="7 8">
    <name type="scientific">Halovivax ruber (strain DSM 18193 / JCM 13892 / XH-70)</name>
    <dbReference type="NCBI Taxonomy" id="797302"/>
    <lineage>
        <taxon>Archaea</taxon>
        <taxon>Methanobacteriati</taxon>
        <taxon>Methanobacteriota</taxon>
        <taxon>Stenosarchaea group</taxon>
        <taxon>Halobacteria</taxon>
        <taxon>Halobacteriales</taxon>
        <taxon>Natrialbaceae</taxon>
        <taxon>Halovivax</taxon>
    </lineage>
</organism>
<evidence type="ECO:0000256" key="6">
    <source>
        <dbReference type="ARBA" id="ARBA00023136"/>
    </source>
</evidence>